<gene>
    <name evidence="1" type="ORF">SAMN05444394_0998</name>
</gene>
<sequence length="80" mass="8840">MESKRKLVFVCGGSDCKKAGSKILNKEIAKELKSSELKGQCKLIKTKCMDFCKSAPVVIVGEFVCKKADLEKVTQQIKKS</sequence>
<dbReference type="RefSeq" id="WP_074223700.1">
    <property type="nucleotide sequence ID" value="NZ_FSRC01000001.1"/>
</dbReference>
<dbReference type="Pfam" id="PF01257">
    <property type="entry name" value="2Fe-2S_thioredx"/>
    <property type="match status" value="1"/>
</dbReference>
<dbReference type="Proteomes" id="UP000185221">
    <property type="component" value="Unassembled WGS sequence"/>
</dbReference>
<organism evidence="1 2">
    <name type="scientific">Algoriphagus halophilus</name>
    <dbReference type="NCBI Taxonomy" id="226505"/>
    <lineage>
        <taxon>Bacteria</taxon>
        <taxon>Pseudomonadati</taxon>
        <taxon>Bacteroidota</taxon>
        <taxon>Cytophagia</taxon>
        <taxon>Cytophagales</taxon>
        <taxon>Cyclobacteriaceae</taxon>
        <taxon>Algoriphagus</taxon>
    </lineage>
</organism>
<keyword evidence="2" id="KW-1185">Reference proteome</keyword>
<dbReference type="EMBL" id="FSRC01000001">
    <property type="protein sequence ID" value="SIN70854.1"/>
    <property type="molecule type" value="Genomic_DNA"/>
</dbReference>
<name>A0A1N6DJL3_9BACT</name>
<dbReference type="InterPro" id="IPR036249">
    <property type="entry name" value="Thioredoxin-like_sf"/>
</dbReference>
<dbReference type="Gene3D" id="3.40.30.10">
    <property type="entry name" value="Glutaredoxin"/>
    <property type="match status" value="1"/>
</dbReference>
<protein>
    <submittedName>
        <fullName evidence="1">Thioredoxin-like [2Fe-2S] ferredoxin</fullName>
    </submittedName>
</protein>
<reference evidence="2" key="1">
    <citation type="submission" date="2016-11" db="EMBL/GenBank/DDBJ databases">
        <authorList>
            <person name="Varghese N."/>
            <person name="Submissions S."/>
        </authorList>
    </citation>
    <scope>NUCLEOTIDE SEQUENCE [LARGE SCALE GENOMIC DNA]</scope>
    <source>
        <strain evidence="2">DSM 15292</strain>
    </source>
</reference>
<dbReference type="STRING" id="226505.SAMN05444394_0998"/>
<dbReference type="OrthoDB" id="9800692at2"/>
<evidence type="ECO:0000313" key="1">
    <source>
        <dbReference type="EMBL" id="SIN70854.1"/>
    </source>
</evidence>
<evidence type="ECO:0000313" key="2">
    <source>
        <dbReference type="Proteomes" id="UP000185221"/>
    </source>
</evidence>
<dbReference type="SUPFAM" id="SSF52833">
    <property type="entry name" value="Thioredoxin-like"/>
    <property type="match status" value="1"/>
</dbReference>
<proteinExistence type="predicted"/>
<dbReference type="AlphaFoldDB" id="A0A1N6DJL3"/>
<dbReference type="CDD" id="cd02980">
    <property type="entry name" value="TRX_Fd_family"/>
    <property type="match status" value="1"/>
</dbReference>
<accession>A0A1N6DJL3</accession>